<dbReference type="InterPro" id="IPR028082">
    <property type="entry name" value="Peripla_BP_I"/>
</dbReference>
<dbReference type="CDD" id="cd06292">
    <property type="entry name" value="PBP1_AglR_RafR-like"/>
    <property type="match status" value="1"/>
</dbReference>
<evidence type="ECO:0000256" key="2">
    <source>
        <dbReference type="ARBA" id="ARBA00023125"/>
    </source>
</evidence>
<sequence>MPVTLKDIARRVGKSVPTVSRALGNHADISPETRAEVQRVARELGYEPSAIALNLRRRRAGAISLISPAHAQVRFSDPFFAEFLNGVVEAVAEQHIDLLVTAGADEDVEALYLKQIRSRRTDGFIVVRTQRTDSRINLLREQGVPFVAYGRTEENNDFCFVDEDGAAGIALVVDHLASLNHRRIAYISEPLFLTKAYHRMMGFRQGLERNNLPFHPELFVETHFRQRSGRQAAAYLLDLPEPPTAIVAANDLLALGAMHEAQARGLVVGRDVSITGFDDIPLTEYVHPALTTVHLPAQEFGRRVAQMLLKLIDKAPLEERQFIYQPALVVRGSSGPAPG</sequence>
<dbReference type="CDD" id="cd01392">
    <property type="entry name" value="HTH_LacI"/>
    <property type="match status" value="1"/>
</dbReference>
<name>A0A7C1JKI4_9CHLR</name>
<evidence type="ECO:0000256" key="1">
    <source>
        <dbReference type="ARBA" id="ARBA00023015"/>
    </source>
</evidence>
<keyword evidence="2" id="KW-0238">DNA-binding</keyword>
<dbReference type="Pfam" id="PF13377">
    <property type="entry name" value="Peripla_BP_3"/>
    <property type="match status" value="1"/>
</dbReference>
<dbReference type="PROSITE" id="PS50932">
    <property type="entry name" value="HTH_LACI_2"/>
    <property type="match status" value="1"/>
</dbReference>
<comment type="caution">
    <text evidence="5">The sequence shown here is derived from an EMBL/GenBank/DDBJ whole genome shotgun (WGS) entry which is preliminary data.</text>
</comment>
<dbReference type="EMBL" id="DSMG01000101">
    <property type="protein sequence ID" value="HDX31866.1"/>
    <property type="molecule type" value="Genomic_DNA"/>
</dbReference>
<dbReference type="InterPro" id="IPR000843">
    <property type="entry name" value="HTH_LacI"/>
</dbReference>
<accession>A0A7C1JKI4</accession>
<gene>
    <name evidence="5" type="ORF">ENQ20_10310</name>
</gene>
<dbReference type="Gene3D" id="3.40.50.2300">
    <property type="match status" value="2"/>
</dbReference>
<evidence type="ECO:0000259" key="4">
    <source>
        <dbReference type="PROSITE" id="PS50932"/>
    </source>
</evidence>
<evidence type="ECO:0000256" key="3">
    <source>
        <dbReference type="ARBA" id="ARBA00023163"/>
    </source>
</evidence>
<organism evidence="5">
    <name type="scientific">Caldilinea aerophila</name>
    <dbReference type="NCBI Taxonomy" id="133453"/>
    <lineage>
        <taxon>Bacteria</taxon>
        <taxon>Bacillati</taxon>
        <taxon>Chloroflexota</taxon>
        <taxon>Caldilineae</taxon>
        <taxon>Caldilineales</taxon>
        <taxon>Caldilineaceae</taxon>
        <taxon>Caldilinea</taxon>
    </lineage>
</organism>
<dbReference type="SUPFAM" id="SSF47413">
    <property type="entry name" value="lambda repressor-like DNA-binding domains"/>
    <property type="match status" value="1"/>
</dbReference>
<keyword evidence="1" id="KW-0805">Transcription regulation</keyword>
<dbReference type="SMART" id="SM00354">
    <property type="entry name" value="HTH_LACI"/>
    <property type="match status" value="1"/>
</dbReference>
<dbReference type="Gene3D" id="1.10.260.40">
    <property type="entry name" value="lambda repressor-like DNA-binding domains"/>
    <property type="match status" value="1"/>
</dbReference>
<dbReference type="PANTHER" id="PTHR30146">
    <property type="entry name" value="LACI-RELATED TRANSCRIPTIONAL REPRESSOR"/>
    <property type="match status" value="1"/>
</dbReference>
<evidence type="ECO:0000313" key="5">
    <source>
        <dbReference type="EMBL" id="HDX31866.1"/>
    </source>
</evidence>
<dbReference type="GO" id="GO:0000976">
    <property type="term" value="F:transcription cis-regulatory region binding"/>
    <property type="evidence" value="ECO:0007669"/>
    <property type="project" value="TreeGrafter"/>
</dbReference>
<dbReference type="Pfam" id="PF00356">
    <property type="entry name" value="LacI"/>
    <property type="match status" value="1"/>
</dbReference>
<proteinExistence type="predicted"/>
<dbReference type="InterPro" id="IPR010982">
    <property type="entry name" value="Lambda_DNA-bd_dom_sf"/>
</dbReference>
<dbReference type="PANTHER" id="PTHR30146:SF109">
    <property type="entry name" value="HTH-TYPE TRANSCRIPTIONAL REGULATOR GALS"/>
    <property type="match status" value="1"/>
</dbReference>
<dbReference type="GO" id="GO:0003700">
    <property type="term" value="F:DNA-binding transcription factor activity"/>
    <property type="evidence" value="ECO:0007669"/>
    <property type="project" value="TreeGrafter"/>
</dbReference>
<protein>
    <submittedName>
        <fullName evidence="5">LacI family transcriptional regulator</fullName>
    </submittedName>
</protein>
<dbReference type="SUPFAM" id="SSF53822">
    <property type="entry name" value="Periplasmic binding protein-like I"/>
    <property type="match status" value="1"/>
</dbReference>
<dbReference type="InterPro" id="IPR046335">
    <property type="entry name" value="LacI/GalR-like_sensor"/>
</dbReference>
<dbReference type="AlphaFoldDB" id="A0A7C1JKI4"/>
<feature type="domain" description="HTH lacI-type" evidence="4">
    <location>
        <begin position="3"/>
        <end position="57"/>
    </location>
</feature>
<keyword evidence="3" id="KW-0804">Transcription</keyword>
<reference evidence="5" key="1">
    <citation type="journal article" date="2020" name="mSystems">
        <title>Genome- and Community-Level Interaction Insights into Carbon Utilization and Element Cycling Functions of Hydrothermarchaeota in Hydrothermal Sediment.</title>
        <authorList>
            <person name="Zhou Z."/>
            <person name="Liu Y."/>
            <person name="Xu W."/>
            <person name="Pan J."/>
            <person name="Luo Z.H."/>
            <person name="Li M."/>
        </authorList>
    </citation>
    <scope>NUCLEOTIDE SEQUENCE [LARGE SCALE GENOMIC DNA]</scope>
    <source>
        <strain evidence="5">SpSt-289</strain>
    </source>
</reference>